<evidence type="ECO:0000259" key="5">
    <source>
        <dbReference type="PROSITE" id="PS50931"/>
    </source>
</evidence>
<evidence type="ECO:0000313" key="7">
    <source>
        <dbReference type="Proteomes" id="UP001449795"/>
    </source>
</evidence>
<sequence>MISDALDPDLLRAYVSVCRLGSLSRAAEQAGRAQSALSMQMRRLEDLLGKRLLRRTGRGVVPTTDGELFLGYATRILSLGEEVVARLGEQPASDPIRIGLAEEIAIIALPEALGQLRRAWPDLHLDIVVDHSIAISDRWREGELDLAVATCSSFAGDAAGTWDVELLWIGGIDCEPDPAVPLDIIVYAEPCIWRRRMVEALTEIGREHRVTLTSQSISAIRAGVESGLGVALMTAECLRPEKMRVLTTSAGVPPPLIVQYGLYAPDRPNVVTKAAIELLAQSLQARWSNLP</sequence>
<keyword evidence="7" id="KW-1185">Reference proteome</keyword>
<evidence type="ECO:0000256" key="2">
    <source>
        <dbReference type="ARBA" id="ARBA00023015"/>
    </source>
</evidence>
<dbReference type="Pfam" id="PF00126">
    <property type="entry name" value="HTH_1"/>
    <property type="match status" value="1"/>
</dbReference>
<name>A0ABZ3D510_9PROT</name>
<keyword evidence="2" id="KW-0805">Transcription regulation</keyword>
<dbReference type="EMBL" id="CP152276">
    <property type="protein sequence ID" value="XAE42848.1"/>
    <property type="molecule type" value="Genomic_DNA"/>
</dbReference>
<dbReference type="SUPFAM" id="SSF46785">
    <property type="entry name" value="Winged helix' DNA-binding domain"/>
    <property type="match status" value="1"/>
</dbReference>
<dbReference type="PANTHER" id="PTHR30579">
    <property type="entry name" value="TRANSCRIPTIONAL REGULATOR"/>
    <property type="match status" value="1"/>
</dbReference>
<organism evidence="6 7">
    <name type="scientific">Nguyenibacter vanlangensis</name>
    <dbReference type="NCBI Taxonomy" id="1216886"/>
    <lineage>
        <taxon>Bacteria</taxon>
        <taxon>Pseudomonadati</taxon>
        <taxon>Pseudomonadota</taxon>
        <taxon>Alphaproteobacteria</taxon>
        <taxon>Acetobacterales</taxon>
        <taxon>Acetobacteraceae</taxon>
        <taxon>Nguyenibacter</taxon>
    </lineage>
</organism>
<dbReference type="SUPFAM" id="SSF53850">
    <property type="entry name" value="Periplasmic binding protein-like II"/>
    <property type="match status" value="1"/>
</dbReference>
<comment type="similarity">
    <text evidence="1">Belongs to the LysR transcriptional regulatory family.</text>
</comment>
<gene>
    <name evidence="6" type="ORF">AAC691_21905</name>
</gene>
<dbReference type="InterPro" id="IPR005119">
    <property type="entry name" value="LysR_subst-bd"/>
</dbReference>
<reference evidence="6 7" key="1">
    <citation type="submission" date="2024-04" db="EMBL/GenBank/DDBJ databases">
        <title>Complete genome sequence of Nguyenibacter vanlangesis HBCM-1154, a strain capable of nitrogen fixation, IAA production, and phosphorus solubilization isolated from sugarcane soil.</title>
        <authorList>
            <person name="MY HANH P."/>
        </authorList>
    </citation>
    <scope>NUCLEOTIDE SEQUENCE [LARGE SCALE GENOMIC DNA]</scope>
    <source>
        <strain evidence="6 7">HBCM 1154</strain>
    </source>
</reference>
<evidence type="ECO:0000256" key="1">
    <source>
        <dbReference type="ARBA" id="ARBA00009437"/>
    </source>
</evidence>
<evidence type="ECO:0000256" key="3">
    <source>
        <dbReference type="ARBA" id="ARBA00023125"/>
    </source>
</evidence>
<proteinExistence type="inferred from homology"/>
<dbReference type="Gene3D" id="3.40.190.10">
    <property type="entry name" value="Periplasmic binding protein-like II"/>
    <property type="match status" value="2"/>
</dbReference>
<dbReference type="PRINTS" id="PR00039">
    <property type="entry name" value="HTHLYSR"/>
</dbReference>
<dbReference type="RefSeq" id="WP_342628469.1">
    <property type="nucleotide sequence ID" value="NZ_CP152276.1"/>
</dbReference>
<dbReference type="Gene3D" id="1.10.10.10">
    <property type="entry name" value="Winged helix-like DNA-binding domain superfamily/Winged helix DNA-binding domain"/>
    <property type="match status" value="1"/>
</dbReference>
<accession>A0ABZ3D510</accession>
<dbReference type="InterPro" id="IPR036390">
    <property type="entry name" value="WH_DNA-bd_sf"/>
</dbReference>
<dbReference type="InterPro" id="IPR000847">
    <property type="entry name" value="LysR_HTH_N"/>
</dbReference>
<evidence type="ECO:0000256" key="4">
    <source>
        <dbReference type="ARBA" id="ARBA00023163"/>
    </source>
</evidence>
<dbReference type="InterPro" id="IPR050176">
    <property type="entry name" value="LTTR"/>
</dbReference>
<dbReference type="Proteomes" id="UP001449795">
    <property type="component" value="Chromosome"/>
</dbReference>
<protein>
    <submittedName>
        <fullName evidence="6">LysR family transcriptional regulator</fullName>
    </submittedName>
</protein>
<keyword evidence="3" id="KW-0238">DNA-binding</keyword>
<dbReference type="PANTHER" id="PTHR30579:SF7">
    <property type="entry name" value="HTH-TYPE TRANSCRIPTIONAL REGULATOR LRHA-RELATED"/>
    <property type="match status" value="1"/>
</dbReference>
<keyword evidence="4" id="KW-0804">Transcription</keyword>
<dbReference type="PROSITE" id="PS50931">
    <property type="entry name" value="HTH_LYSR"/>
    <property type="match status" value="1"/>
</dbReference>
<dbReference type="Pfam" id="PF03466">
    <property type="entry name" value="LysR_substrate"/>
    <property type="match status" value="1"/>
</dbReference>
<feature type="domain" description="HTH lysR-type" evidence="5">
    <location>
        <begin position="6"/>
        <end position="63"/>
    </location>
</feature>
<evidence type="ECO:0000313" key="6">
    <source>
        <dbReference type="EMBL" id="XAE42848.1"/>
    </source>
</evidence>
<dbReference type="InterPro" id="IPR036388">
    <property type="entry name" value="WH-like_DNA-bd_sf"/>
</dbReference>